<dbReference type="AlphaFoldDB" id="A0A0A9GNM6"/>
<evidence type="ECO:0000313" key="1">
    <source>
        <dbReference type="EMBL" id="JAE22283.1"/>
    </source>
</evidence>
<dbReference type="EMBL" id="GBRH01175613">
    <property type="protein sequence ID" value="JAE22283.1"/>
    <property type="molecule type" value="Transcribed_RNA"/>
</dbReference>
<reference evidence="1" key="2">
    <citation type="journal article" date="2015" name="Data Brief">
        <title>Shoot transcriptome of the giant reed, Arundo donax.</title>
        <authorList>
            <person name="Barrero R.A."/>
            <person name="Guerrero F.D."/>
            <person name="Moolhuijzen P."/>
            <person name="Goolsby J.A."/>
            <person name="Tidwell J."/>
            <person name="Bellgard S.E."/>
            <person name="Bellgard M.I."/>
        </authorList>
    </citation>
    <scope>NUCLEOTIDE SEQUENCE</scope>
    <source>
        <tissue evidence="1">Shoot tissue taken approximately 20 cm above the soil surface</tissue>
    </source>
</reference>
<sequence>MYTVTSCQVLGVSVEKSLCTFYGFRIINTPDAKILVVNYIVQTTYQRTEHKASWNYLGANLVAFPCNIQKGLHNQTSDLRIIMSEPTLPQNCHPVQYSFQRLHLSMKGSMGGVTQIVILWCRLKKQHYLVCPGCFY</sequence>
<organism evidence="1">
    <name type="scientific">Arundo donax</name>
    <name type="common">Giant reed</name>
    <name type="synonym">Donax arundinaceus</name>
    <dbReference type="NCBI Taxonomy" id="35708"/>
    <lineage>
        <taxon>Eukaryota</taxon>
        <taxon>Viridiplantae</taxon>
        <taxon>Streptophyta</taxon>
        <taxon>Embryophyta</taxon>
        <taxon>Tracheophyta</taxon>
        <taxon>Spermatophyta</taxon>
        <taxon>Magnoliopsida</taxon>
        <taxon>Liliopsida</taxon>
        <taxon>Poales</taxon>
        <taxon>Poaceae</taxon>
        <taxon>PACMAD clade</taxon>
        <taxon>Arundinoideae</taxon>
        <taxon>Arundineae</taxon>
        <taxon>Arundo</taxon>
    </lineage>
</organism>
<proteinExistence type="predicted"/>
<accession>A0A0A9GNM6</accession>
<reference evidence="1" key="1">
    <citation type="submission" date="2014-09" db="EMBL/GenBank/DDBJ databases">
        <authorList>
            <person name="Magalhaes I.L.F."/>
            <person name="Oliveira U."/>
            <person name="Santos F.R."/>
            <person name="Vidigal T.H.D.A."/>
            <person name="Brescovit A.D."/>
            <person name="Santos A.J."/>
        </authorList>
    </citation>
    <scope>NUCLEOTIDE SEQUENCE</scope>
    <source>
        <tissue evidence="1">Shoot tissue taken approximately 20 cm above the soil surface</tissue>
    </source>
</reference>
<protein>
    <submittedName>
        <fullName evidence="1">Uncharacterized protein</fullName>
    </submittedName>
</protein>
<name>A0A0A9GNM6_ARUDO</name>